<organism evidence="2 3">
    <name type="scientific">Actinopolymorpha singaporensis</name>
    <dbReference type="NCBI Taxonomy" id="117157"/>
    <lineage>
        <taxon>Bacteria</taxon>
        <taxon>Bacillati</taxon>
        <taxon>Actinomycetota</taxon>
        <taxon>Actinomycetes</taxon>
        <taxon>Propionibacteriales</taxon>
        <taxon>Actinopolymorphaceae</taxon>
        <taxon>Actinopolymorpha</taxon>
    </lineage>
</organism>
<dbReference type="PANTHER" id="PTHR43792">
    <property type="entry name" value="GNAT FAMILY, PUTATIVE (AFU_ORTHOLOGUE AFUA_3G00765)-RELATED-RELATED"/>
    <property type="match status" value="1"/>
</dbReference>
<dbReference type="InterPro" id="IPR016181">
    <property type="entry name" value="Acyl_CoA_acyltransferase"/>
</dbReference>
<dbReference type="InterPro" id="IPR051531">
    <property type="entry name" value="N-acetyltransferase"/>
</dbReference>
<dbReference type="Pfam" id="PF13302">
    <property type="entry name" value="Acetyltransf_3"/>
    <property type="match status" value="1"/>
</dbReference>
<feature type="domain" description="N-acetyltransferase" evidence="1">
    <location>
        <begin position="41"/>
        <end position="209"/>
    </location>
</feature>
<dbReference type="AlphaFoldDB" id="A0A1H1NQT4"/>
<evidence type="ECO:0000313" key="3">
    <source>
        <dbReference type="Proteomes" id="UP000198983"/>
    </source>
</evidence>
<evidence type="ECO:0000313" key="2">
    <source>
        <dbReference type="EMBL" id="SDS01374.1"/>
    </source>
</evidence>
<dbReference type="PANTHER" id="PTHR43792:SF1">
    <property type="entry name" value="N-ACETYLTRANSFERASE DOMAIN-CONTAINING PROTEIN"/>
    <property type="match status" value="1"/>
</dbReference>
<dbReference type="SUPFAM" id="SSF55729">
    <property type="entry name" value="Acyl-CoA N-acyltransferases (Nat)"/>
    <property type="match status" value="1"/>
</dbReference>
<dbReference type="Gene3D" id="3.40.630.30">
    <property type="match status" value="1"/>
</dbReference>
<keyword evidence="2" id="KW-0808">Transferase</keyword>
<reference evidence="2 3" key="1">
    <citation type="submission" date="2016-10" db="EMBL/GenBank/DDBJ databases">
        <authorList>
            <person name="de Groot N.N."/>
        </authorList>
    </citation>
    <scope>NUCLEOTIDE SEQUENCE [LARGE SCALE GENOMIC DNA]</scope>
    <source>
        <strain evidence="2 3">DSM 22024</strain>
    </source>
</reference>
<sequence>MGRSAAALNTLPYWIADRIADWVVILSEVTPIQWPVHTERLTLRAYMPSDLDALWAYEQLPQVQHWLGWVPRSRDELRDAMDSKPSNNTHVMVLRNSTIIGHIMIMPRDSWAQMDVAERAKGLEAELGWMFNPAHGGKGYATEAVSAAISICFDVLNVRRIHAGCFADNAASWRLMERLGLRREEHSRAAALHRDGTWHDGFTYALLREEWPTPPALRLELRSSRLPHAPRPHRGR</sequence>
<dbReference type="STRING" id="117157.SAMN04489717_1331"/>
<dbReference type="Proteomes" id="UP000198983">
    <property type="component" value="Chromosome I"/>
</dbReference>
<protein>
    <submittedName>
        <fullName evidence="2">Protein N-acetyltransferase, RimJ/RimL family</fullName>
    </submittedName>
</protein>
<dbReference type="GO" id="GO:0016747">
    <property type="term" value="F:acyltransferase activity, transferring groups other than amino-acyl groups"/>
    <property type="evidence" value="ECO:0007669"/>
    <property type="project" value="InterPro"/>
</dbReference>
<evidence type="ECO:0000259" key="1">
    <source>
        <dbReference type="PROSITE" id="PS51186"/>
    </source>
</evidence>
<name>A0A1H1NQT4_9ACTN</name>
<keyword evidence="3" id="KW-1185">Reference proteome</keyword>
<dbReference type="InterPro" id="IPR000182">
    <property type="entry name" value="GNAT_dom"/>
</dbReference>
<dbReference type="EMBL" id="LT629732">
    <property type="protein sequence ID" value="SDS01374.1"/>
    <property type="molecule type" value="Genomic_DNA"/>
</dbReference>
<dbReference type="PROSITE" id="PS51186">
    <property type="entry name" value="GNAT"/>
    <property type="match status" value="1"/>
</dbReference>
<gene>
    <name evidence="2" type="ORF">SAMN04489717_1331</name>
</gene>
<proteinExistence type="predicted"/>
<accession>A0A1H1NQT4</accession>